<dbReference type="GO" id="GO:0000166">
    <property type="term" value="F:nucleotide binding"/>
    <property type="evidence" value="ECO:0007669"/>
    <property type="project" value="InterPro"/>
</dbReference>
<evidence type="ECO:0000313" key="4">
    <source>
        <dbReference type="Proteomes" id="UP000069135"/>
    </source>
</evidence>
<dbReference type="Gene3D" id="3.40.50.720">
    <property type="entry name" value="NAD(P)-binding Rossmann-like Domain"/>
    <property type="match status" value="1"/>
</dbReference>
<evidence type="ECO:0000259" key="2">
    <source>
        <dbReference type="Pfam" id="PF22725"/>
    </source>
</evidence>
<protein>
    <submittedName>
        <fullName evidence="3">Putative dehydrogenase</fullName>
    </submittedName>
</protein>
<feature type="domain" description="Gfo/Idh/MocA-like oxidoreductase N-terminal" evidence="1">
    <location>
        <begin position="4"/>
        <end position="119"/>
    </location>
</feature>
<dbReference type="Pfam" id="PF22725">
    <property type="entry name" value="GFO_IDH_MocA_C3"/>
    <property type="match status" value="1"/>
</dbReference>
<reference evidence="3 4" key="2">
    <citation type="journal article" date="2016" name="PeerJ">
        <title>Analysis of five complete genome sequences for members of the class Peribacteria in the recently recognized Peregrinibacteria bacterial phylum.</title>
        <authorList>
            <person name="Anantharaman K."/>
            <person name="Brown C.T."/>
            <person name="Burstein D."/>
            <person name="Castelle C.J."/>
            <person name="Probst A.J."/>
            <person name="Thomas B.C."/>
            <person name="Williams K.H."/>
            <person name="Banfield J.F."/>
        </authorList>
    </citation>
    <scope>NUCLEOTIDE SEQUENCE [LARGE SCALE GENOMIC DNA]</scope>
    <source>
        <strain evidence="3">RIFOXYD1_FULL_PER-ii_59_16</strain>
    </source>
</reference>
<dbReference type="InterPro" id="IPR051450">
    <property type="entry name" value="Gfo/Idh/MocA_Oxidoreductases"/>
</dbReference>
<accession>A0A0S1SWI9</accession>
<dbReference type="KEGG" id="prf:PeribacterA2_0958"/>
<accession>A0A0S1SJ11</accession>
<reference evidence="4" key="1">
    <citation type="submission" date="2015-10" db="EMBL/GenBank/DDBJ databases">
        <title>Analysis of five complete genome sequences for members of the class Peribacteria in the recently recognized Peregrinibacteria bacterial phylum.</title>
        <authorList>
            <person name="Anantharaman K."/>
            <person name="Brown C.T."/>
            <person name="Burstein D."/>
            <person name="Castelle C.J."/>
            <person name="Probst A.J."/>
            <person name="Thomas B.C."/>
            <person name="Williams K.H."/>
            <person name="Banfield J.F."/>
        </authorList>
    </citation>
    <scope>NUCLEOTIDE SEQUENCE [LARGE SCALE GENOMIC DNA]</scope>
</reference>
<evidence type="ECO:0000259" key="1">
    <source>
        <dbReference type="Pfam" id="PF01408"/>
    </source>
</evidence>
<dbReference type="PATRIC" id="fig|1735161.3.peg.937"/>
<dbReference type="Gene3D" id="3.30.360.10">
    <property type="entry name" value="Dihydrodipicolinate Reductase, domain 2"/>
    <property type="match status" value="1"/>
</dbReference>
<evidence type="ECO:0000313" key="3">
    <source>
        <dbReference type="EMBL" id="ALM13624.1"/>
    </source>
</evidence>
<dbReference type="InterPro" id="IPR000683">
    <property type="entry name" value="Gfo/Idh/MocA-like_OxRdtase_N"/>
</dbReference>
<dbReference type="PANTHER" id="PTHR43377:SF1">
    <property type="entry name" value="BILIVERDIN REDUCTASE A"/>
    <property type="match status" value="1"/>
</dbReference>
<dbReference type="SUPFAM" id="SSF55347">
    <property type="entry name" value="Glyceraldehyde-3-phosphate dehydrogenase-like, C-terminal domain"/>
    <property type="match status" value="1"/>
</dbReference>
<dbReference type="InterPro" id="IPR055170">
    <property type="entry name" value="GFO_IDH_MocA-like_dom"/>
</dbReference>
<proteinExistence type="predicted"/>
<gene>
    <name evidence="3" type="ORF">PeribacterD1_0958</name>
</gene>
<feature type="domain" description="GFO/IDH/MocA-like oxidoreductase" evidence="2">
    <location>
        <begin position="129"/>
        <end position="251"/>
    </location>
</feature>
<name>A0A0S1SRH9_9BACT</name>
<accession>A0A0S1ST60</accession>
<accession>A0A0S1SRH9</accession>
<dbReference type="Pfam" id="PF01408">
    <property type="entry name" value="GFO_IDH_MocA"/>
    <property type="match status" value="1"/>
</dbReference>
<dbReference type="SUPFAM" id="SSF51735">
    <property type="entry name" value="NAD(P)-binding Rossmann-fold domains"/>
    <property type="match status" value="1"/>
</dbReference>
<dbReference type="InterPro" id="IPR036291">
    <property type="entry name" value="NAD(P)-bd_dom_sf"/>
</dbReference>
<dbReference type="AlphaFoldDB" id="A0A0S1SRH9"/>
<dbReference type="EMBL" id="CP013065">
    <property type="protein sequence ID" value="ALM13624.1"/>
    <property type="molecule type" value="Genomic_DNA"/>
</dbReference>
<dbReference type="PANTHER" id="PTHR43377">
    <property type="entry name" value="BILIVERDIN REDUCTASE A"/>
    <property type="match status" value="1"/>
</dbReference>
<accession>A0A0S1SPZ0</accession>
<sequence>MNHRILVLGGGSIGTRHAKNLLKRGAGEVMIAEPDEERCRVLAQELKVQTRADSDSAMTEWKPDLVFVCSPTALHVPQAMKAVEAGAHVFIEKPLSHTMEGVEELRKLVEKEKHVVMVGCNMRFHPGVKEVKRLLEEGAIGTPMSARIVYSGYLPSWRPGQDYKKSYSASVSQGGVVLDCIHEIDLALWELGPAEVTQAKVTPATSIGLETDGLAEITLRHTNGAESNIHLSFIDEKFERSQQITGSEGSLSWDFERGMVERYKKDGTLAETIRQPEGWEPNQMFLEELNHFLNAVETGSPPMGSLDEATSALRIALTVRKR</sequence>
<dbReference type="STRING" id="1735162.PeribacterB2_0960"/>
<organism evidence="3 4">
    <name type="scientific">Candidatus Peribacter riflensis</name>
    <dbReference type="NCBI Taxonomy" id="1735162"/>
    <lineage>
        <taxon>Bacteria</taxon>
        <taxon>Candidatus Peregrinibacteriota</taxon>
        <taxon>Candidatus Peribacteria</taxon>
        <taxon>Candidatus Peribacterales</taxon>
        <taxon>Candidatus Peribacteraceae</taxon>
        <taxon>Candidatus Peribacter</taxon>
    </lineage>
</organism>
<dbReference type="Proteomes" id="UP000069135">
    <property type="component" value="Chromosome"/>
</dbReference>